<dbReference type="GO" id="GO:0004499">
    <property type="term" value="F:N,N-dimethylaniline monooxygenase activity"/>
    <property type="evidence" value="ECO:0007669"/>
    <property type="project" value="InterPro"/>
</dbReference>
<dbReference type="PANTHER" id="PTHR43872:SF1">
    <property type="entry name" value="MONOOXYGENASE, PUTATIVE (AFU_ORTHOLOGUE AFUA_8G02570)-RELATED"/>
    <property type="match status" value="1"/>
</dbReference>
<accession>A0AAJ1U452</accession>
<dbReference type="Gene3D" id="3.50.50.60">
    <property type="entry name" value="FAD/NAD(P)-binding domain"/>
    <property type="match status" value="1"/>
</dbReference>
<dbReference type="EMBL" id="JAUTAN010000001">
    <property type="protein sequence ID" value="MDQ1105243.1"/>
    <property type="molecule type" value="Genomic_DNA"/>
</dbReference>
<evidence type="ECO:0000256" key="1">
    <source>
        <dbReference type="ARBA" id="ARBA00001974"/>
    </source>
</evidence>
<evidence type="ECO:0000256" key="6">
    <source>
        <dbReference type="ARBA" id="ARBA00023002"/>
    </source>
</evidence>
<dbReference type="InterPro" id="IPR020946">
    <property type="entry name" value="Flavin_mOase-like"/>
</dbReference>
<evidence type="ECO:0000313" key="10">
    <source>
        <dbReference type="Proteomes" id="UP001239215"/>
    </source>
</evidence>
<dbReference type="SUPFAM" id="SSF51905">
    <property type="entry name" value="FAD/NAD(P)-binding domain"/>
    <property type="match status" value="2"/>
</dbReference>
<dbReference type="Pfam" id="PF13450">
    <property type="entry name" value="NAD_binding_8"/>
    <property type="match status" value="1"/>
</dbReference>
<dbReference type="GO" id="GO:0050660">
    <property type="term" value="F:flavin adenine dinucleotide binding"/>
    <property type="evidence" value="ECO:0007669"/>
    <property type="project" value="InterPro"/>
</dbReference>
<dbReference type="InterPro" id="IPR036188">
    <property type="entry name" value="FAD/NAD-bd_sf"/>
</dbReference>
<keyword evidence="3" id="KW-0285">Flavoprotein</keyword>
<keyword evidence="6 9" id="KW-0560">Oxidoreductase</keyword>
<dbReference type="PANTHER" id="PTHR43872">
    <property type="entry name" value="MONOOXYGENASE, PUTATIVE (AFU_ORTHOLOGUE AFUA_8G02570)-RELATED"/>
    <property type="match status" value="1"/>
</dbReference>
<sequence length="544" mass="59305">MSRQDKILSYRDKFRTAPRSTIDIMSTSTDQSTEHVDVVVVGAGLSGVGAAYRLQSERPGTSYVVLEAREAMGGTWDLFRYPGVRSDSDMYTLGYSFKPWRDGRSLADGPSILRYIEETASEFGIDEHIRYSSRVVAADFDTATCRWTVQVEDPRTGERRALTCGFLYSCAGYYDYDEPHHPDLPGIEDFAGQVVHPQFWPEDLSYADQRVVVIGSGATAVTLVPAMLADESTNGGSAPAGHVTMLQRTPTWISAVPRVDANAERLKRLLPPAAAHHAIRAKNIAFSTAFYQFCRRRPQQARKLLTGLTTKFLGDPQLVADHFTPTYDPWDQRLCAVPGGDLFKVIKSGAAEVVTDRIASFVPEGIRLESGRVLEADVVVTATGLRLRAFGGIAPSVDGVEVTLPEQHTWNGAMVTGIPSFAVCIGYTNASWTLRADLTHRLVCKVLAWTDEQGYAAAVPTPDGDLGSRPLLDLAAGYVQRSIDAFPRQGDKAPWRVRQNYVLDAATTLRSDLGRTLTGLRPRPVAVPAASATPDAAEPGLVDA</sequence>
<feature type="region of interest" description="Disordered" evidence="8">
    <location>
        <begin position="525"/>
        <end position="544"/>
    </location>
</feature>
<evidence type="ECO:0000256" key="4">
    <source>
        <dbReference type="ARBA" id="ARBA00022827"/>
    </source>
</evidence>
<comment type="caution">
    <text evidence="9">The sequence shown here is derived from an EMBL/GenBank/DDBJ whole genome shotgun (WGS) entry which is preliminary data.</text>
</comment>
<evidence type="ECO:0000256" key="5">
    <source>
        <dbReference type="ARBA" id="ARBA00022857"/>
    </source>
</evidence>
<dbReference type="AlphaFoldDB" id="A0AAJ1U452"/>
<keyword evidence="5" id="KW-0521">NADP</keyword>
<dbReference type="InterPro" id="IPR051820">
    <property type="entry name" value="FAD-binding_MO"/>
</dbReference>
<evidence type="ECO:0000256" key="8">
    <source>
        <dbReference type="SAM" id="MobiDB-lite"/>
    </source>
</evidence>
<dbReference type="FunFam" id="3.50.50.60:FF:000228">
    <property type="entry name" value="FAD-containing monooxygenase EthA"/>
    <property type="match status" value="1"/>
</dbReference>
<comment type="similarity">
    <text evidence="2">Belongs to the FAD-binding monooxygenase family.</text>
</comment>
<proteinExistence type="inferred from homology"/>
<evidence type="ECO:0000313" key="9">
    <source>
        <dbReference type="EMBL" id="MDQ1105243.1"/>
    </source>
</evidence>
<dbReference type="Proteomes" id="UP001239215">
    <property type="component" value="Unassembled WGS sequence"/>
</dbReference>
<comment type="cofactor">
    <cofactor evidence="1">
        <name>FAD</name>
        <dbReference type="ChEBI" id="CHEBI:57692"/>
    </cofactor>
</comment>
<dbReference type="Pfam" id="PF00743">
    <property type="entry name" value="FMO-like"/>
    <property type="match status" value="1"/>
</dbReference>
<evidence type="ECO:0000256" key="2">
    <source>
        <dbReference type="ARBA" id="ARBA00010139"/>
    </source>
</evidence>
<protein>
    <submittedName>
        <fullName evidence="9">Monooxygenase</fullName>
        <ecNumber evidence="9">1.14.13.-</ecNumber>
    </submittedName>
</protein>
<keyword evidence="7 9" id="KW-0503">Monooxygenase</keyword>
<dbReference type="GO" id="GO:0050661">
    <property type="term" value="F:NADP binding"/>
    <property type="evidence" value="ECO:0007669"/>
    <property type="project" value="InterPro"/>
</dbReference>
<gene>
    <name evidence="9" type="ORF">QE405_002527</name>
</gene>
<evidence type="ECO:0000256" key="3">
    <source>
        <dbReference type="ARBA" id="ARBA00022630"/>
    </source>
</evidence>
<evidence type="ECO:0000256" key="7">
    <source>
        <dbReference type="ARBA" id="ARBA00023033"/>
    </source>
</evidence>
<reference evidence="9" key="1">
    <citation type="submission" date="2023-07" db="EMBL/GenBank/DDBJ databases">
        <title>Functional and genomic diversity of the sorghum phyllosphere microbiome.</title>
        <authorList>
            <person name="Shade A."/>
        </authorList>
    </citation>
    <scope>NUCLEOTIDE SEQUENCE</scope>
    <source>
        <strain evidence="9">SORGH_AS_1067</strain>
    </source>
</reference>
<dbReference type="EC" id="1.14.13.-" evidence="9"/>
<name>A0AAJ1U452_9ACTN</name>
<organism evidence="9 10">
    <name type="scientific">Nocardioides zeae</name>
    <dbReference type="NCBI Taxonomy" id="1457234"/>
    <lineage>
        <taxon>Bacteria</taxon>
        <taxon>Bacillati</taxon>
        <taxon>Actinomycetota</taxon>
        <taxon>Actinomycetes</taxon>
        <taxon>Propionibacteriales</taxon>
        <taxon>Nocardioidaceae</taxon>
        <taxon>Nocardioides</taxon>
    </lineage>
</organism>
<keyword evidence="4" id="KW-0274">FAD</keyword>